<name>A0A5R8XYY9_9BACT</name>
<dbReference type="EMBL" id="VANU01000006">
    <property type="protein sequence ID" value="TLP36227.1"/>
    <property type="molecule type" value="Genomic_DNA"/>
</dbReference>
<dbReference type="AlphaFoldDB" id="A0A5R8XYY9"/>
<sequence length="93" mass="11066">MKKKVSIKLKEKSQNTPIKRVVFRNKLESNSESMINIHTFNNYDSKVFSKDQLIKLQRIKNLVTKKINGRIRNSYKIQKDWIIDDSEISNIKK</sequence>
<keyword evidence="2" id="KW-1185">Reference proteome</keyword>
<evidence type="ECO:0000313" key="1">
    <source>
        <dbReference type="EMBL" id="TLP36227.1"/>
    </source>
</evidence>
<reference evidence="1 2" key="1">
    <citation type="submission" date="2019-05" db="EMBL/GenBank/DDBJ databases">
        <title>Arcobacter sp. nov., isolated from sea sediment.</title>
        <authorList>
            <person name="Kim W."/>
        </authorList>
    </citation>
    <scope>NUCLEOTIDE SEQUENCE [LARGE SCALE GENOMIC DNA]</scope>
    <source>
        <strain evidence="1 2">CAU 1517</strain>
    </source>
</reference>
<evidence type="ECO:0000313" key="2">
    <source>
        <dbReference type="Proteomes" id="UP000308901"/>
    </source>
</evidence>
<accession>A0A5R8XYY9</accession>
<dbReference type="RefSeq" id="WP_138153457.1">
    <property type="nucleotide sequence ID" value="NZ_VANU01000006.1"/>
</dbReference>
<dbReference type="Proteomes" id="UP000308901">
    <property type="component" value="Unassembled WGS sequence"/>
</dbReference>
<gene>
    <name evidence="1" type="ORF">FDK22_13230</name>
</gene>
<protein>
    <submittedName>
        <fullName evidence="1">Uncharacterized protein</fullName>
    </submittedName>
</protein>
<proteinExistence type="predicted"/>
<comment type="caution">
    <text evidence="1">The sequence shown here is derived from an EMBL/GenBank/DDBJ whole genome shotgun (WGS) entry which is preliminary data.</text>
</comment>
<organism evidence="1 2">
    <name type="scientific">Arcobacter arenosus</name>
    <dbReference type="NCBI Taxonomy" id="2576037"/>
    <lineage>
        <taxon>Bacteria</taxon>
        <taxon>Pseudomonadati</taxon>
        <taxon>Campylobacterota</taxon>
        <taxon>Epsilonproteobacteria</taxon>
        <taxon>Campylobacterales</taxon>
        <taxon>Arcobacteraceae</taxon>
        <taxon>Arcobacter</taxon>
    </lineage>
</organism>